<gene>
    <name evidence="13" type="ORF">AAG570_011988</name>
</gene>
<dbReference type="PROSITE" id="PS00375">
    <property type="entry name" value="UDPGT"/>
    <property type="match status" value="1"/>
</dbReference>
<evidence type="ECO:0000256" key="11">
    <source>
        <dbReference type="RuleBase" id="RU003718"/>
    </source>
</evidence>
<comment type="subcellular location">
    <subcellularLocation>
        <location evidence="10">Endomembrane system</location>
        <topology evidence="10">Single-pass type I membrane protein</topology>
    </subcellularLocation>
    <subcellularLocation>
        <location evidence="1">Endoplasmic reticulum</location>
    </subcellularLocation>
    <subcellularLocation>
        <location evidence="12">Membrane</location>
        <topology evidence="12">Single-pass membrane protein</topology>
    </subcellularLocation>
</comment>
<protein>
    <recommendedName>
        <fullName evidence="12">UDP-glucuronosyltransferase</fullName>
        <ecNumber evidence="12">2.4.1.17</ecNumber>
    </recommendedName>
</protein>
<dbReference type="Gene3D" id="3.40.50.2000">
    <property type="entry name" value="Glycogen Phosphorylase B"/>
    <property type="match status" value="1"/>
</dbReference>
<evidence type="ECO:0000256" key="4">
    <source>
        <dbReference type="ARBA" id="ARBA00022679"/>
    </source>
</evidence>
<evidence type="ECO:0000313" key="14">
    <source>
        <dbReference type="Proteomes" id="UP001558652"/>
    </source>
</evidence>
<comment type="caution">
    <text evidence="13">The sequence shown here is derived from an EMBL/GenBank/DDBJ whole genome shotgun (WGS) entry which is preliminary data.</text>
</comment>
<evidence type="ECO:0000256" key="9">
    <source>
        <dbReference type="ARBA" id="ARBA00023180"/>
    </source>
</evidence>
<evidence type="ECO:0000256" key="5">
    <source>
        <dbReference type="ARBA" id="ARBA00022692"/>
    </source>
</evidence>
<keyword evidence="4 11" id="KW-0808">Transferase</keyword>
<keyword evidence="14" id="KW-1185">Reference proteome</keyword>
<dbReference type="PANTHER" id="PTHR48043:SF159">
    <property type="entry name" value="EG:EG0003.4 PROTEIN-RELATED"/>
    <property type="match status" value="1"/>
</dbReference>
<dbReference type="InterPro" id="IPR035595">
    <property type="entry name" value="UDP_glycos_trans_CS"/>
</dbReference>
<dbReference type="InterPro" id="IPR050271">
    <property type="entry name" value="UDP-glycosyltransferase"/>
</dbReference>
<dbReference type="EMBL" id="JBFDAA010000007">
    <property type="protein sequence ID" value="KAL1130747.1"/>
    <property type="molecule type" value="Genomic_DNA"/>
</dbReference>
<comment type="similarity">
    <text evidence="2 11">Belongs to the UDP-glycosyltransferase family.</text>
</comment>
<evidence type="ECO:0000256" key="1">
    <source>
        <dbReference type="ARBA" id="ARBA00004240"/>
    </source>
</evidence>
<evidence type="ECO:0000256" key="8">
    <source>
        <dbReference type="ARBA" id="ARBA00023136"/>
    </source>
</evidence>
<evidence type="ECO:0000313" key="13">
    <source>
        <dbReference type="EMBL" id="KAL1130747.1"/>
    </source>
</evidence>
<dbReference type="GO" id="GO:0005783">
    <property type="term" value="C:endoplasmic reticulum"/>
    <property type="evidence" value="ECO:0007669"/>
    <property type="project" value="UniProtKB-SubCell"/>
</dbReference>
<evidence type="ECO:0000256" key="2">
    <source>
        <dbReference type="ARBA" id="ARBA00009995"/>
    </source>
</evidence>
<proteinExistence type="inferred from homology"/>
<keyword evidence="8" id="KW-0472">Membrane</keyword>
<dbReference type="AlphaFoldDB" id="A0ABD0YVY4"/>
<dbReference type="GO" id="GO:0015020">
    <property type="term" value="F:glucuronosyltransferase activity"/>
    <property type="evidence" value="ECO:0007669"/>
    <property type="project" value="UniProtKB-EC"/>
</dbReference>
<keyword evidence="6" id="KW-0256">Endoplasmic reticulum</keyword>
<dbReference type="InterPro" id="IPR002213">
    <property type="entry name" value="UDP_glucos_trans"/>
</dbReference>
<dbReference type="FunFam" id="3.40.50.2000:FF:000050">
    <property type="entry name" value="UDP-glucuronosyltransferase"/>
    <property type="match status" value="1"/>
</dbReference>
<evidence type="ECO:0000256" key="6">
    <source>
        <dbReference type="ARBA" id="ARBA00022824"/>
    </source>
</evidence>
<evidence type="ECO:0000256" key="7">
    <source>
        <dbReference type="ARBA" id="ARBA00022989"/>
    </source>
</evidence>
<organism evidence="13 14">
    <name type="scientific">Ranatra chinensis</name>
    <dbReference type="NCBI Taxonomy" id="642074"/>
    <lineage>
        <taxon>Eukaryota</taxon>
        <taxon>Metazoa</taxon>
        <taxon>Ecdysozoa</taxon>
        <taxon>Arthropoda</taxon>
        <taxon>Hexapoda</taxon>
        <taxon>Insecta</taxon>
        <taxon>Pterygota</taxon>
        <taxon>Neoptera</taxon>
        <taxon>Paraneoptera</taxon>
        <taxon>Hemiptera</taxon>
        <taxon>Heteroptera</taxon>
        <taxon>Panheteroptera</taxon>
        <taxon>Nepomorpha</taxon>
        <taxon>Nepidae</taxon>
        <taxon>Ranatrinae</taxon>
        <taxon>Ranatra</taxon>
    </lineage>
</organism>
<dbReference type="CDD" id="cd03784">
    <property type="entry name" value="GT1_Gtf-like"/>
    <property type="match status" value="1"/>
</dbReference>
<dbReference type="SUPFAM" id="SSF53756">
    <property type="entry name" value="UDP-Glycosyltransferase/glycogen phosphorylase"/>
    <property type="match status" value="1"/>
</dbReference>
<keyword evidence="9" id="KW-0325">Glycoprotein</keyword>
<dbReference type="Pfam" id="PF00201">
    <property type="entry name" value="UDPGT"/>
    <property type="match status" value="1"/>
</dbReference>
<keyword evidence="3 11" id="KW-0328">Glycosyltransferase</keyword>
<dbReference type="Proteomes" id="UP001558652">
    <property type="component" value="Unassembled WGS sequence"/>
</dbReference>
<dbReference type="GO" id="GO:0016020">
    <property type="term" value="C:membrane"/>
    <property type="evidence" value="ECO:0007669"/>
    <property type="project" value="UniProtKB-SubCell"/>
</dbReference>
<evidence type="ECO:0000256" key="3">
    <source>
        <dbReference type="ARBA" id="ARBA00022676"/>
    </source>
</evidence>
<evidence type="ECO:0000256" key="12">
    <source>
        <dbReference type="RuleBase" id="RU362059"/>
    </source>
</evidence>
<dbReference type="EC" id="2.4.1.17" evidence="12"/>
<keyword evidence="7" id="KW-1133">Transmembrane helix</keyword>
<accession>A0ABD0YVY4</accession>
<evidence type="ECO:0000256" key="10">
    <source>
        <dbReference type="ARBA" id="ARBA00046288"/>
    </source>
</evidence>
<reference evidence="13 14" key="1">
    <citation type="submission" date="2024-07" db="EMBL/GenBank/DDBJ databases">
        <title>Chromosome-level genome assembly of the water stick insect Ranatra chinensis (Heteroptera: Nepidae).</title>
        <authorList>
            <person name="Liu X."/>
        </authorList>
    </citation>
    <scope>NUCLEOTIDE SEQUENCE [LARGE SCALE GENOMIC DNA]</scope>
    <source>
        <strain evidence="13">Cailab_2021Rc</strain>
        <tissue evidence="13">Muscle</tissue>
    </source>
</reference>
<name>A0ABD0YVY4_9HEMI</name>
<keyword evidence="5" id="KW-0812">Transmembrane</keyword>
<sequence>MVAVAATFSGCLGARILAFYPFPPRSHHAVFTPIIRELANRGHHLTYLTPHRLEDPPPKQFYEEILIKDPIEEKAVLHFLGAEVVNLRNFNNMWSLEGLRSLQSLVKYTAVKIFTDPEVQRLIESDRKFDAVMDMSTIIQGPAAVLQHRFNAVGIEVIPLGCSYWTEFLLGGAINPSYMMDYSSAYTDRMTFVERFINTLSYMGIIGMYNFFVMPVCQAIADQHMRYPGWETRPSLTELTANKSLAIINTHFSLNYPFPRPPHFIEVAGMNVQPNKPLPKDLQESMDGATDGVIYLSLGTNIEVSQFLEGHLLKSFTNVLGNLKQKIIWKWESDIFPNKPDNVITAKWLPQQDILAHKNCKLFITQGGFMSLSETVYNSVPVLGIPLMGDQRKNMVHASSKGYGILLEVENITESSFSWAVNEILYNPS</sequence>
<comment type="catalytic activity">
    <reaction evidence="12">
        <text>glucuronate acceptor + UDP-alpha-D-glucuronate = acceptor beta-D-glucuronoside + UDP + H(+)</text>
        <dbReference type="Rhea" id="RHEA:21032"/>
        <dbReference type="ChEBI" id="CHEBI:15378"/>
        <dbReference type="ChEBI" id="CHEBI:58052"/>
        <dbReference type="ChEBI" id="CHEBI:58223"/>
        <dbReference type="ChEBI" id="CHEBI:132367"/>
        <dbReference type="ChEBI" id="CHEBI:132368"/>
        <dbReference type="EC" id="2.4.1.17"/>
    </reaction>
</comment>
<dbReference type="PANTHER" id="PTHR48043">
    <property type="entry name" value="EG:EG0003.4 PROTEIN-RELATED"/>
    <property type="match status" value="1"/>
</dbReference>